<dbReference type="SUPFAM" id="SSF52799">
    <property type="entry name" value="(Phosphotyrosine protein) phosphatases II"/>
    <property type="match status" value="1"/>
</dbReference>
<dbReference type="EC" id="3.1.3.48" evidence="1"/>
<dbReference type="RefSeq" id="XP_021883678.1">
    <property type="nucleotide sequence ID" value="XM_022026423.1"/>
</dbReference>
<keyword evidence="3" id="KW-1133">Transmembrane helix</keyword>
<reference evidence="6 7" key="1">
    <citation type="submission" date="2016-07" db="EMBL/GenBank/DDBJ databases">
        <title>Pervasive Adenine N6-methylation of Active Genes in Fungi.</title>
        <authorList>
            <consortium name="DOE Joint Genome Institute"/>
            <person name="Mondo S.J."/>
            <person name="Dannebaum R.O."/>
            <person name="Kuo R.C."/>
            <person name="Labutti K."/>
            <person name="Haridas S."/>
            <person name="Kuo A."/>
            <person name="Salamov A."/>
            <person name="Ahrendt S.R."/>
            <person name="Lipzen A."/>
            <person name="Sullivan W."/>
            <person name="Andreopoulos W.B."/>
            <person name="Clum A."/>
            <person name="Lindquist E."/>
            <person name="Daum C."/>
            <person name="Ramamoorthy G.K."/>
            <person name="Gryganskyi A."/>
            <person name="Culley D."/>
            <person name="Magnuson J.K."/>
            <person name="James T.Y."/>
            <person name="O'Malley M.A."/>
            <person name="Stajich J.E."/>
            <person name="Spatafora J.W."/>
            <person name="Visel A."/>
            <person name="Grigoriev I.V."/>
        </authorList>
    </citation>
    <scope>NUCLEOTIDE SEQUENCE [LARGE SCALE GENOMIC DNA]</scope>
    <source>
        <strain evidence="6 7">NRRL 3116</strain>
    </source>
</reference>
<dbReference type="Gene3D" id="3.90.190.10">
    <property type="entry name" value="Protein tyrosine phosphatase superfamily"/>
    <property type="match status" value="1"/>
</dbReference>
<dbReference type="CDD" id="cd14498">
    <property type="entry name" value="DSP"/>
    <property type="match status" value="1"/>
</dbReference>
<gene>
    <name evidence="6" type="ORF">BCR41DRAFT_368972</name>
</gene>
<feature type="transmembrane region" description="Helical" evidence="3">
    <location>
        <begin position="21"/>
        <end position="45"/>
    </location>
</feature>
<protein>
    <recommendedName>
        <fullName evidence="1">protein-tyrosine-phosphatase</fullName>
        <ecNumber evidence="1">3.1.3.48</ecNumber>
    </recommendedName>
</protein>
<dbReference type="Pfam" id="PF00782">
    <property type="entry name" value="DSPc"/>
    <property type="match status" value="1"/>
</dbReference>
<dbReference type="AlphaFoldDB" id="A0A1Y2GWQ9"/>
<dbReference type="InterPro" id="IPR029021">
    <property type="entry name" value="Prot-tyrosine_phosphatase-like"/>
</dbReference>
<feature type="region of interest" description="Disordered" evidence="2">
    <location>
        <begin position="398"/>
        <end position="428"/>
    </location>
</feature>
<evidence type="ECO:0000259" key="4">
    <source>
        <dbReference type="PROSITE" id="PS50056"/>
    </source>
</evidence>
<proteinExistence type="predicted"/>
<keyword evidence="3" id="KW-0472">Membrane</keyword>
<feature type="region of interest" description="Disordered" evidence="2">
    <location>
        <begin position="448"/>
        <end position="495"/>
    </location>
</feature>
<evidence type="ECO:0000256" key="3">
    <source>
        <dbReference type="SAM" id="Phobius"/>
    </source>
</evidence>
<dbReference type="InParanoid" id="A0A1Y2GWQ9"/>
<feature type="region of interest" description="Disordered" evidence="2">
    <location>
        <begin position="525"/>
        <end position="604"/>
    </location>
</feature>
<dbReference type="GO" id="GO:0004725">
    <property type="term" value="F:protein tyrosine phosphatase activity"/>
    <property type="evidence" value="ECO:0007669"/>
    <property type="project" value="UniProtKB-EC"/>
</dbReference>
<evidence type="ECO:0000256" key="2">
    <source>
        <dbReference type="SAM" id="MobiDB-lite"/>
    </source>
</evidence>
<comment type="caution">
    <text evidence="6">The sequence shown here is derived from an EMBL/GenBank/DDBJ whole genome shotgun (WGS) entry which is preliminary data.</text>
</comment>
<organism evidence="6 7">
    <name type="scientific">Lobosporangium transversale</name>
    <dbReference type="NCBI Taxonomy" id="64571"/>
    <lineage>
        <taxon>Eukaryota</taxon>
        <taxon>Fungi</taxon>
        <taxon>Fungi incertae sedis</taxon>
        <taxon>Mucoromycota</taxon>
        <taxon>Mortierellomycotina</taxon>
        <taxon>Mortierellomycetes</taxon>
        <taxon>Mortierellales</taxon>
        <taxon>Mortierellaceae</taxon>
        <taxon>Lobosporangium</taxon>
    </lineage>
</organism>
<dbReference type="PROSITE" id="PS50056">
    <property type="entry name" value="TYR_PHOSPHATASE_2"/>
    <property type="match status" value="1"/>
</dbReference>
<dbReference type="OrthoDB" id="2017893at2759"/>
<accession>A0A1Y2GWQ9</accession>
<sequence>MTKHWAGRRTVPLSSASTYQASASSTILIPFYFSLIFFSLLLVFIDIPLPPLSILISDSNYIFTHTPYISVIMATFHSLNPPMGTHLRRQAPDMLSVELELLLPQGYFLPAEDIQAEVWTNVLHKLNPDGPAVWSAIPMKLSHVIPGTSIAVFAARFQPTGRGDFGLTARWKSHKDVTNWQWVPAAEAEDTANSNNSTLEGNKDVSITVRVPRNISKTSSWTMGPQSVMVFGQDGPRVEGYNAGGASVGGPGLYLGNHAAATRARISGYDSVLSLVGDILDFDEKIPETDKELNKIAWIEQATANTQRKRYSSLSRSSSITPLGTLPSLDSHMPEEYGYQPYPLKDTSRRSSVHEFMLNHEPGSTSDDLLPLVVDIPEEPERLTHRNSVTDMMVKLPSSIKQSNRSLTSVDPPNPLDNIRQNQEQEAAPADAALTVAAPNIGTKQADASENVANAPASQEKYTQQSASRSRKAKKSSGKNQEQPGSNTLSLEHPSPTIESLEITTAPDANALPPIASARIGVNGNSMAGTAETSDSTHPHTLSPTATQGGNTSTTPASIDTAPSSLNDSNPPSSAKVISGLSKQFWESQPSRPSSGSNGSFANGQERQAKWPFQHKVLTMSPGAHNVISDAVLKEAVEFLRKEIAQGKKVLVHCRDGNGRSGSVVVAYIASQMQIYAKRAGHKDSEIESYYDASLKEVWKWKCDVYPHKGLKQSIERIQW</sequence>
<dbReference type="PROSITE" id="PS00383">
    <property type="entry name" value="TYR_PHOSPHATASE_1"/>
    <property type="match status" value="1"/>
</dbReference>
<dbReference type="EMBL" id="MCFF01000009">
    <property type="protein sequence ID" value="ORZ23864.1"/>
    <property type="molecule type" value="Genomic_DNA"/>
</dbReference>
<evidence type="ECO:0000313" key="6">
    <source>
        <dbReference type="EMBL" id="ORZ23864.1"/>
    </source>
</evidence>
<dbReference type="InterPro" id="IPR001763">
    <property type="entry name" value="Rhodanese-like_dom"/>
</dbReference>
<dbReference type="Proteomes" id="UP000193648">
    <property type="component" value="Unassembled WGS sequence"/>
</dbReference>
<dbReference type="InterPro" id="IPR016130">
    <property type="entry name" value="Tyr_Pase_AS"/>
</dbReference>
<feature type="compositionally biased region" description="Polar residues" evidence="2">
    <location>
        <begin position="525"/>
        <end position="562"/>
    </location>
</feature>
<evidence type="ECO:0000313" key="7">
    <source>
        <dbReference type="Proteomes" id="UP000193648"/>
    </source>
</evidence>
<feature type="compositionally biased region" description="Polar residues" evidence="2">
    <location>
        <begin position="448"/>
        <end position="465"/>
    </location>
</feature>
<feature type="compositionally biased region" description="Polar residues" evidence="2">
    <location>
        <begin position="581"/>
        <end position="604"/>
    </location>
</feature>
<dbReference type="InterPro" id="IPR000340">
    <property type="entry name" value="Dual-sp_phosphatase_cat-dom"/>
</dbReference>
<name>A0A1Y2GWQ9_9FUNG</name>
<feature type="compositionally biased region" description="Low complexity" evidence="2">
    <location>
        <begin position="563"/>
        <end position="574"/>
    </location>
</feature>
<feature type="domain" description="Rhodanese" evidence="5">
    <location>
        <begin position="622"/>
        <end position="672"/>
    </location>
</feature>
<evidence type="ECO:0000259" key="5">
    <source>
        <dbReference type="PROSITE" id="PS50206"/>
    </source>
</evidence>
<keyword evidence="3" id="KW-0812">Transmembrane</keyword>
<feature type="domain" description="Tyrosine specific protein phosphatases" evidence="4">
    <location>
        <begin position="631"/>
        <end position="675"/>
    </location>
</feature>
<dbReference type="PROSITE" id="PS50206">
    <property type="entry name" value="RHODANESE_3"/>
    <property type="match status" value="1"/>
</dbReference>
<keyword evidence="7" id="KW-1185">Reference proteome</keyword>
<feature type="compositionally biased region" description="Polar residues" evidence="2">
    <location>
        <begin position="399"/>
        <end position="411"/>
    </location>
</feature>
<feature type="compositionally biased region" description="Polar residues" evidence="2">
    <location>
        <begin position="478"/>
        <end position="490"/>
    </location>
</feature>
<dbReference type="GeneID" id="33568266"/>
<evidence type="ECO:0000256" key="1">
    <source>
        <dbReference type="ARBA" id="ARBA00013064"/>
    </source>
</evidence>
<dbReference type="InterPro" id="IPR000387">
    <property type="entry name" value="Tyr_Pase_dom"/>
</dbReference>